<protein>
    <submittedName>
        <fullName evidence="5">Uncharacterized protein</fullName>
    </submittedName>
</protein>
<dbReference type="PANTHER" id="PTHR24161:SF124">
    <property type="entry name" value="TRANSIENT RECEPTOR POTENTIAL CHANNEL PYREXIA"/>
    <property type="match status" value="1"/>
</dbReference>
<evidence type="ECO:0000256" key="2">
    <source>
        <dbReference type="ARBA" id="ARBA00023043"/>
    </source>
</evidence>
<reference evidence="5 6" key="1">
    <citation type="submission" date="2015-06" db="EMBL/GenBank/DDBJ databases">
        <title>Talaromyces atroroseus IBT 11181 draft genome.</title>
        <authorList>
            <person name="Rasmussen K.B."/>
            <person name="Rasmussen S."/>
            <person name="Petersen B."/>
            <person name="Sicheritz-Ponten T."/>
            <person name="Mortensen U.H."/>
            <person name="Thrane U."/>
        </authorList>
    </citation>
    <scope>NUCLEOTIDE SEQUENCE [LARGE SCALE GENOMIC DNA]</scope>
    <source>
        <strain evidence="5 6">IBT 11181</strain>
    </source>
</reference>
<name>A0A225B1W3_TALAT</name>
<keyword evidence="6" id="KW-1185">Reference proteome</keyword>
<dbReference type="PANTHER" id="PTHR24161">
    <property type="entry name" value="ANK_REP_REGION DOMAIN-CONTAINING PROTEIN-RELATED"/>
    <property type="match status" value="1"/>
</dbReference>
<organism evidence="5 6">
    <name type="scientific">Talaromyces atroroseus</name>
    <dbReference type="NCBI Taxonomy" id="1441469"/>
    <lineage>
        <taxon>Eukaryota</taxon>
        <taxon>Fungi</taxon>
        <taxon>Dikarya</taxon>
        <taxon>Ascomycota</taxon>
        <taxon>Pezizomycotina</taxon>
        <taxon>Eurotiomycetes</taxon>
        <taxon>Eurotiomycetidae</taxon>
        <taxon>Eurotiales</taxon>
        <taxon>Trichocomaceae</taxon>
        <taxon>Talaromyces</taxon>
        <taxon>Talaromyces sect. Trachyspermi</taxon>
    </lineage>
</organism>
<evidence type="ECO:0000256" key="4">
    <source>
        <dbReference type="SAM" id="MobiDB-lite"/>
    </source>
</evidence>
<evidence type="ECO:0000313" key="6">
    <source>
        <dbReference type="Proteomes" id="UP000214365"/>
    </source>
</evidence>
<dbReference type="PROSITE" id="PS50297">
    <property type="entry name" value="ANK_REP_REGION"/>
    <property type="match status" value="1"/>
</dbReference>
<keyword evidence="2 3" id="KW-0040">ANK repeat</keyword>
<evidence type="ECO:0000256" key="3">
    <source>
        <dbReference type="PROSITE-ProRule" id="PRU00023"/>
    </source>
</evidence>
<dbReference type="STRING" id="1441469.A0A225B1W3"/>
<accession>A0A225B1W3</accession>
<sequence>MSYSTNPPAPVALSFEAIDELIYDARLGDIDALKAEISKWSEEHKIPASTILRSALDTEDESEGGTGASLLHWPAANGNVELLNYLLQILKTTPEESASFINYRNYTGNTPLHWAALNTHLDCVKALVEAGADISLKNDAGHDALFLAERADWSGTYEDDDEEDTGNAGGEENATTTEIEINVQDQQEGEKEGKPAPPPTKARQVVEWLLACDKGAGFEAPVAADAANNGEDTQMEDAQ</sequence>
<gene>
    <name evidence="5" type="ORF">UA08_00340</name>
</gene>
<dbReference type="EMBL" id="LFMY01000001">
    <property type="protein sequence ID" value="OKL64714.1"/>
    <property type="molecule type" value="Genomic_DNA"/>
</dbReference>
<dbReference type="InterPro" id="IPR036770">
    <property type="entry name" value="Ankyrin_rpt-contain_sf"/>
</dbReference>
<dbReference type="PROSITE" id="PS50088">
    <property type="entry name" value="ANK_REPEAT"/>
    <property type="match status" value="1"/>
</dbReference>
<dbReference type="GeneID" id="31000095"/>
<dbReference type="SMART" id="SM00248">
    <property type="entry name" value="ANK"/>
    <property type="match status" value="2"/>
</dbReference>
<dbReference type="Gene3D" id="1.25.40.20">
    <property type="entry name" value="Ankyrin repeat-containing domain"/>
    <property type="match status" value="1"/>
</dbReference>
<keyword evidence="1" id="KW-0677">Repeat</keyword>
<dbReference type="SUPFAM" id="SSF48403">
    <property type="entry name" value="Ankyrin repeat"/>
    <property type="match status" value="1"/>
</dbReference>
<dbReference type="Proteomes" id="UP000214365">
    <property type="component" value="Unassembled WGS sequence"/>
</dbReference>
<dbReference type="InterPro" id="IPR002110">
    <property type="entry name" value="Ankyrin_rpt"/>
</dbReference>
<dbReference type="RefSeq" id="XP_020124835.1">
    <property type="nucleotide sequence ID" value="XM_020260136.1"/>
</dbReference>
<dbReference type="Pfam" id="PF12796">
    <property type="entry name" value="Ank_2"/>
    <property type="match status" value="1"/>
</dbReference>
<dbReference type="OrthoDB" id="10057496at2759"/>
<feature type="region of interest" description="Disordered" evidence="4">
    <location>
        <begin position="155"/>
        <end position="205"/>
    </location>
</feature>
<feature type="compositionally biased region" description="Low complexity" evidence="4">
    <location>
        <begin position="170"/>
        <end position="182"/>
    </location>
</feature>
<proteinExistence type="predicted"/>
<evidence type="ECO:0000313" key="5">
    <source>
        <dbReference type="EMBL" id="OKL64714.1"/>
    </source>
</evidence>
<dbReference type="AlphaFoldDB" id="A0A225B1W3"/>
<comment type="caution">
    <text evidence="5">The sequence shown here is derived from an EMBL/GenBank/DDBJ whole genome shotgun (WGS) entry which is preliminary data.</text>
</comment>
<feature type="repeat" description="ANK" evidence="3">
    <location>
        <begin position="107"/>
        <end position="139"/>
    </location>
</feature>
<evidence type="ECO:0000256" key="1">
    <source>
        <dbReference type="ARBA" id="ARBA00022737"/>
    </source>
</evidence>